<accession>A0A5C3DSL4</accession>
<dbReference type="GO" id="GO:0017069">
    <property type="term" value="F:snRNA binding"/>
    <property type="evidence" value="ECO:0007669"/>
    <property type="project" value="TreeGrafter"/>
</dbReference>
<dbReference type="EMBL" id="OOIN01000002">
    <property type="protein sequence ID" value="SPO21403.1"/>
    <property type="molecule type" value="Genomic_DNA"/>
</dbReference>
<dbReference type="SUPFAM" id="SSF53335">
    <property type="entry name" value="S-adenosyl-L-methionine-dependent methyltransferases"/>
    <property type="match status" value="1"/>
</dbReference>
<feature type="domain" description="Bin3-type SAM" evidence="8">
    <location>
        <begin position="183"/>
        <end position="453"/>
    </location>
</feature>
<dbReference type="Proteomes" id="UP000324022">
    <property type="component" value="Unassembled WGS sequence"/>
</dbReference>
<dbReference type="GO" id="GO:0032259">
    <property type="term" value="P:methylation"/>
    <property type="evidence" value="ECO:0007669"/>
    <property type="project" value="UniProtKB-KW"/>
</dbReference>
<dbReference type="Gene3D" id="3.40.50.150">
    <property type="entry name" value="Vaccinia Virus protein VP39"/>
    <property type="match status" value="1"/>
</dbReference>
<evidence type="ECO:0000256" key="2">
    <source>
        <dbReference type="ARBA" id="ARBA00022603"/>
    </source>
</evidence>
<gene>
    <name evidence="9" type="ORF">UTRI_00880</name>
</gene>
<organism evidence="9 10">
    <name type="scientific">Ustilago trichophora</name>
    <dbReference type="NCBI Taxonomy" id="86804"/>
    <lineage>
        <taxon>Eukaryota</taxon>
        <taxon>Fungi</taxon>
        <taxon>Dikarya</taxon>
        <taxon>Basidiomycota</taxon>
        <taxon>Ustilaginomycotina</taxon>
        <taxon>Ustilaginomycetes</taxon>
        <taxon>Ustilaginales</taxon>
        <taxon>Ustilaginaceae</taxon>
        <taxon>Ustilago</taxon>
    </lineage>
</organism>
<dbReference type="PROSITE" id="PS51515">
    <property type="entry name" value="BIN3_SAM"/>
    <property type="match status" value="1"/>
</dbReference>
<keyword evidence="3 6" id="KW-0808">Transferase</keyword>
<reference evidence="9 10" key="1">
    <citation type="submission" date="2018-03" db="EMBL/GenBank/DDBJ databases">
        <authorList>
            <person name="Guldener U."/>
        </authorList>
    </citation>
    <scope>NUCLEOTIDE SEQUENCE [LARGE SCALE GENOMIC DNA]</scope>
    <source>
        <strain evidence="9 10">NBRC100155</strain>
    </source>
</reference>
<evidence type="ECO:0000259" key="8">
    <source>
        <dbReference type="PROSITE" id="PS51515"/>
    </source>
</evidence>
<dbReference type="EC" id="2.1.1.-" evidence="6"/>
<evidence type="ECO:0000256" key="3">
    <source>
        <dbReference type="ARBA" id="ARBA00022679"/>
    </source>
</evidence>
<dbReference type="InterPro" id="IPR039772">
    <property type="entry name" value="Bin3-like"/>
</dbReference>
<keyword evidence="2 6" id="KW-0489">Methyltransferase</keyword>
<evidence type="ECO:0000256" key="1">
    <source>
        <dbReference type="ARBA" id="ARBA00008361"/>
    </source>
</evidence>
<keyword evidence="10" id="KW-1185">Reference proteome</keyword>
<dbReference type="GO" id="GO:0008173">
    <property type="term" value="F:RNA methyltransferase activity"/>
    <property type="evidence" value="ECO:0007669"/>
    <property type="project" value="UniProtKB-UniRule"/>
</dbReference>
<evidence type="ECO:0000256" key="7">
    <source>
        <dbReference type="SAM" id="MobiDB-lite"/>
    </source>
</evidence>
<dbReference type="InterPro" id="IPR010675">
    <property type="entry name" value="Bin3_C"/>
</dbReference>
<evidence type="ECO:0000256" key="4">
    <source>
        <dbReference type="ARBA" id="ARBA00022691"/>
    </source>
</evidence>
<evidence type="ECO:0000313" key="10">
    <source>
        <dbReference type="Proteomes" id="UP000324022"/>
    </source>
</evidence>
<dbReference type="PANTHER" id="PTHR12315">
    <property type="entry name" value="BICOID-INTERACTING PROTEIN RELATED"/>
    <property type="match status" value="1"/>
</dbReference>
<dbReference type="GO" id="GO:0008171">
    <property type="term" value="F:O-methyltransferase activity"/>
    <property type="evidence" value="ECO:0007669"/>
    <property type="project" value="UniProtKB-UniRule"/>
</dbReference>
<evidence type="ECO:0000313" key="9">
    <source>
        <dbReference type="EMBL" id="SPO21403.1"/>
    </source>
</evidence>
<sequence>MGFQRGPQATHGSTPQLTFVLEVRSSPSLASNINLRSPLVCLMPHNTAEHKALRRHHVNKASTSIIARPVYGNFQRYYHIRNPASGEQTESDHVAHDDAIHPALALDSRVAAILKYLSAHYDDLDWTDQHSCIEGVAGAGSVVTVLDIGCNSGKLTIQLAQTLPRLLEDINQASQEMQTSSSDGAASMPLRIQITGVDIDPSLIKQAKESAAVARSLYRPHLLSADQVCGTISWAYKGLRTPHLPAEAAFFPSVFPTLFGGSFLGAWHDSDQHRDAKRHKIGGHENGATIPSQDGRSTTRESLDLAPPHLNFLAAEWVNPSSPVQPFHYPPSTLSQVTLLDNRKHNLILALSITKWIHIQQSDSGLILFFARISHTLRPGGLLFLERQEWRSYHSAKNMDGTIKGKIKALRLRPGQDFDYLLESMGLRLVQTVAYGQGYGFVRPLQVFQNVKREDEGGKEGMVEQVLKGAKIAWVARSPESLSG</sequence>
<dbReference type="OrthoDB" id="540004at2759"/>
<comment type="similarity">
    <text evidence="1 6">Belongs to the methyltransferase superfamily.</text>
</comment>
<dbReference type="GO" id="GO:0040031">
    <property type="term" value="P:snRNA modification"/>
    <property type="evidence" value="ECO:0007669"/>
    <property type="project" value="TreeGrafter"/>
</dbReference>
<evidence type="ECO:0000256" key="6">
    <source>
        <dbReference type="RuleBase" id="RU367087"/>
    </source>
</evidence>
<dbReference type="InterPro" id="IPR029063">
    <property type="entry name" value="SAM-dependent_MTases_sf"/>
</dbReference>
<keyword evidence="4 5" id="KW-0949">S-adenosyl-L-methionine</keyword>
<proteinExistence type="inferred from homology"/>
<evidence type="ECO:0000256" key="5">
    <source>
        <dbReference type="PROSITE-ProRule" id="PRU00848"/>
    </source>
</evidence>
<dbReference type="InterPro" id="IPR024160">
    <property type="entry name" value="BIN3_SAM-bd_dom"/>
</dbReference>
<feature type="region of interest" description="Disordered" evidence="7">
    <location>
        <begin position="277"/>
        <end position="300"/>
    </location>
</feature>
<dbReference type="Pfam" id="PF06859">
    <property type="entry name" value="Bin3"/>
    <property type="match status" value="1"/>
</dbReference>
<protein>
    <recommendedName>
        <fullName evidence="6">RNA methyltransferase</fullName>
        <ecNumber evidence="6">2.1.1.-</ecNumber>
    </recommendedName>
</protein>
<dbReference type="PANTHER" id="PTHR12315:SF0">
    <property type="entry name" value="7SK SNRNA METHYLPHOSPHATE CAPPING ENZYME"/>
    <property type="match status" value="1"/>
</dbReference>
<dbReference type="AlphaFoldDB" id="A0A5C3DSL4"/>
<name>A0A5C3DSL4_9BASI</name>